<comment type="caution">
    <text evidence="3">The sequence shown here is derived from an EMBL/GenBank/DDBJ whole genome shotgun (WGS) entry which is preliminary data.</text>
</comment>
<feature type="compositionally biased region" description="Basic and acidic residues" evidence="2">
    <location>
        <begin position="161"/>
        <end position="184"/>
    </location>
</feature>
<feature type="region of interest" description="Disordered" evidence="2">
    <location>
        <begin position="40"/>
        <end position="69"/>
    </location>
</feature>
<dbReference type="GO" id="GO:0042175">
    <property type="term" value="C:nuclear outer membrane-endoplasmic reticulum membrane network"/>
    <property type="evidence" value="ECO:0007669"/>
    <property type="project" value="TreeGrafter"/>
</dbReference>
<feature type="compositionally biased region" description="Basic and acidic residues" evidence="2">
    <location>
        <begin position="56"/>
        <end position="69"/>
    </location>
</feature>
<evidence type="ECO:0000313" key="3">
    <source>
        <dbReference type="EMBL" id="CCG82146.1"/>
    </source>
</evidence>
<dbReference type="InterPro" id="IPR039604">
    <property type="entry name" value="Bfr1"/>
</dbReference>
<name>R4XCN8_TAPDE</name>
<feature type="compositionally biased region" description="Basic and acidic residues" evidence="2">
    <location>
        <begin position="418"/>
        <end position="427"/>
    </location>
</feature>
<evidence type="ECO:0000313" key="4">
    <source>
        <dbReference type="Proteomes" id="UP000013776"/>
    </source>
</evidence>
<dbReference type="AlphaFoldDB" id="R4XCN8"/>
<dbReference type="STRING" id="1097556.R4XCN8"/>
<dbReference type="Proteomes" id="UP000013776">
    <property type="component" value="Unassembled WGS sequence"/>
</dbReference>
<organism evidence="3 4">
    <name type="scientific">Taphrina deformans (strain PYCC 5710 / ATCC 11124 / CBS 356.35 / IMI 108563 / JCM 9778 / NBRC 8474)</name>
    <name type="common">Peach leaf curl fungus</name>
    <name type="synonym">Lalaria deformans</name>
    <dbReference type="NCBI Taxonomy" id="1097556"/>
    <lineage>
        <taxon>Eukaryota</taxon>
        <taxon>Fungi</taxon>
        <taxon>Dikarya</taxon>
        <taxon>Ascomycota</taxon>
        <taxon>Taphrinomycotina</taxon>
        <taxon>Taphrinomycetes</taxon>
        <taxon>Taphrinales</taxon>
        <taxon>Taphrinaceae</taxon>
        <taxon>Taphrina</taxon>
    </lineage>
</organism>
<dbReference type="VEuPathDB" id="FungiDB:TAPDE_002091"/>
<dbReference type="PANTHER" id="PTHR31027:SF2">
    <property type="entry name" value="LEBERCILIN DOMAIN-CONTAINING PROTEIN"/>
    <property type="match status" value="1"/>
</dbReference>
<dbReference type="GO" id="GO:1990904">
    <property type="term" value="C:ribonucleoprotein complex"/>
    <property type="evidence" value="ECO:0007669"/>
    <property type="project" value="TreeGrafter"/>
</dbReference>
<dbReference type="eggNOG" id="ENOG502QRKP">
    <property type="taxonomic scope" value="Eukaryota"/>
</dbReference>
<dbReference type="EMBL" id="CAHR02000071">
    <property type="protein sequence ID" value="CCG82146.1"/>
    <property type="molecule type" value="Genomic_DNA"/>
</dbReference>
<feature type="coiled-coil region" evidence="1">
    <location>
        <begin position="247"/>
        <end position="281"/>
    </location>
</feature>
<feature type="region of interest" description="Disordered" evidence="2">
    <location>
        <begin position="418"/>
        <end position="485"/>
    </location>
</feature>
<dbReference type="PANTHER" id="PTHR31027">
    <property type="entry name" value="NUCLEAR SEGREGATION PROTEIN BFR1"/>
    <property type="match status" value="1"/>
</dbReference>
<proteinExistence type="predicted"/>
<dbReference type="OrthoDB" id="2195113at2759"/>
<dbReference type="GO" id="GO:0005783">
    <property type="term" value="C:endoplasmic reticulum"/>
    <property type="evidence" value="ECO:0007669"/>
    <property type="project" value="TreeGrafter"/>
</dbReference>
<evidence type="ECO:0000256" key="2">
    <source>
        <dbReference type="SAM" id="MobiDB-lite"/>
    </source>
</evidence>
<feature type="compositionally biased region" description="Polar residues" evidence="2">
    <location>
        <begin position="433"/>
        <end position="467"/>
    </location>
</feature>
<protein>
    <recommendedName>
        <fullName evidence="5">Nuclear segregation protein</fullName>
    </recommendedName>
</protein>
<feature type="compositionally biased region" description="Basic and acidic residues" evidence="2">
    <location>
        <begin position="473"/>
        <end position="485"/>
    </location>
</feature>
<keyword evidence="4" id="KW-1185">Reference proteome</keyword>
<accession>R4XCN8</accession>
<evidence type="ECO:0000256" key="1">
    <source>
        <dbReference type="SAM" id="Coils"/>
    </source>
</evidence>
<reference evidence="3 4" key="1">
    <citation type="journal article" date="2013" name="MBio">
        <title>Genome sequencing of the plant pathogen Taphrina deformans, the causal agent of peach leaf curl.</title>
        <authorList>
            <person name="Cisse O.H."/>
            <person name="Almeida J.M.G.C.F."/>
            <person name="Fonseca A."/>
            <person name="Kumar A.A."/>
            <person name="Salojaervi J."/>
            <person name="Overmyer K."/>
            <person name="Hauser P.M."/>
            <person name="Pagni M."/>
        </authorList>
    </citation>
    <scope>NUCLEOTIDE SEQUENCE [LARGE SCALE GENOMIC DNA]</scope>
    <source>
        <strain evidence="4">PYCC 5710 / ATCC 11124 / CBS 356.35 / IMI 108563 / JCM 9778 / NBRC 8474</strain>
    </source>
</reference>
<gene>
    <name evidence="3" type="ORF">TAPDE_002091</name>
</gene>
<sequence length="485" mass="53960">MSTTVTSTRPQKPDEDEFKKNLSKAEAELKTVNDNLNKVRAKIDGSDGKGGSPKTQELKKQLDSIKEKQASIKGSKAKVFEQVRSLEESIKRKIADSQASKKKLPYKSSAEIDSKIAELEKQVDSGKLKLVDEKKYLQEISQLKRAKKSFTEANSSQSSIDAEKKQVEELRKQIDDPESKALSKQYDEVKAELDSLRGEQDVAYKSRQKLYDERNSLSAKSKEIYLNIKGLKDTYYQGKKASIAYEKDQRQKRYDAQKAERDAYEKQKRLEQANKKMEEAREPAYEVEIMTCNNLIRYFDPTTAGDVKTGGFAKSFAGGRTLDIRSVEAPADGVVLQPKKNRDAEESYFVGGKGKKKGVKAESKKDEKFNLSIGTIQELGTVNVQAPLNASEVPSTVEKLKEKLDWYKSHQAAETEKRVAKAQKEVDALNAAAEQSSAPETNGASKKTADTTQSTLASNATEENQGANDAAVELEKVKLEDGVEA</sequence>
<feature type="compositionally biased region" description="Basic and acidic residues" evidence="2">
    <location>
        <begin position="11"/>
        <end position="20"/>
    </location>
</feature>
<feature type="compositionally biased region" description="Polar residues" evidence="2">
    <location>
        <begin position="1"/>
        <end position="10"/>
    </location>
</feature>
<keyword evidence="1" id="KW-0175">Coiled coil</keyword>
<feature type="compositionally biased region" description="Polar residues" evidence="2">
    <location>
        <begin position="151"/>
        <end position="160"/>
    </location>
</feature>
<dbReference type="GO" id="GO:0008298">
    <property type="term" value="P:intracellular mRNA localization"/>
    <property type="evidence" value="ECO:0007669"/>
    <property type="project" value="TreeGrafter"/>
</dbReference>
<feature type="region of interest" description="Disordered" evidence="2">
    <location>
        <begin position="148"/>
        <end position="184"/>
    </location>
</feature>
<evidence type="ECO:0008006" key="5">
    <source>
        <dbReference type="Google" id="ProtNLM"/>
    </source>
</evidence>
<feature type="region of interest" description="Disordered" evidence="2">
    <location>
        <begin position="1"/>
        <end position="20"/>
    </location>
</feature>
<dbReference type="GO" id="GO:0003729">
    <property type="term" value="F:mRNA binding"/>
    <property type="evidence" value="ECO:0007669"/>
    <property type="project" value="TreeGrafter"/>
</dbReference>